<name>A0A5P1X6T7_9LACO</name>
<keyword evidence="2" id="KW-1185">Reference proteome</keyword>
<accession>A0A5P1X6T7</accession>
<reference evidence="1 2" key="1">
    <citation type="submission" date="2019-09" db="EMBL/GenBank/DDBJ databases">
        <title>Complete Genome Sequence of Lactobacillus nenjiangensis SH-Y15, isolated from sauerkraut.</title>
        <authorList>
            <person name="Yang H."/>
        </authorList>
    </citation>
    <scope>NUCLEOTIDE SEQUENCE [LARGE SCALE GENOMIC DNA]</scope>
    <source>
        <strain evidence="1 2">SH-Y15</strain>
    </source>
</reference>
<evidence type="ECO:0000313" key="1">
    <source>
        <dbReference type="EMBL" id="QER68389.1"/>
    </source>
</evidence>
<organism evidence="1 2">
    <name type="scientific">Paucilactobacillus nenjiangensis</name>
    <dbReference type="NCBI Taxonomy" id="1296540"/>
    <lineage>
        <taxon>Bacteria</taxon>
        <taxon>Bacillati</taxon>
        <taxon>Bacillota</taxon>
        <taxon>Bacilli</taxon>
        <taxon>Lactobacillales</taxon>
        <taxon>Lactobacillaceae</taxon>
        <taxon>Paucilactobacillus</taxon>
    </lineage>
</organism>
<sequence length="105" mass="12354">MPIAELDQFIDKGSRAKDTFYEKALVYQQAKNMKRQPAKRWNDTKVDRAVDKMWAEIIDSVLTKVENAMQRRSNPFGDDWQKFMNANEILESLEESMSELSFTEE</sequence>
<dbReference type="AlphaFoldDB" id="A0A5P1X6T7"/>
<dbReference type="EMBL" id="CP043939">
    <property type="protein sequence ID" value="QER68389.1"/>
    <property type="molecule type" value="Genomic_DNA"/>
</dbReference>
<dbReference type="KEGG" id="lnn:F0161_06580"/>
<protein>
    <submittedName>
        <fullName evidence="1">Uncharacterized protein</fullName>
    </submittedName>
</protein>
<dbReference type="OrthoDB" id="2361267at2"/>
<evidence type="ECO:0000313" key="2">
    <source>
        <dbReference type="Proteomes" id="UP000325295"/>
    </source>
</evidence>
<gene>
    <name evidence="1" type="ORF">F0161_06580</name>
</gene>
<proteinExistence type="predicted"/>
<dbReference type="Proteomes" id="UP000325295">
    <property type="component" value="Chromosome"/>
</dbReference>